<feature type="region of interest" description="Disordered" evidence="1">
    <location>
        <begin position="338"/>
        <end position="363"/>
    </location>
</feature>
<sequence length="777" mass="84028">MASPRRIPSVPAGSGNKENISQDGDAPLDFATLPKEGSASTRWKKKPAGFNLRKSIAWNPAFFTEEGVLDNSELSVLTGSQPMANRSPGSGVSSIMSPSCQSGRYGNTYVRKEAAENSHGKLPARYHRAESQGRKLFSSAKTPQRDKQKEPATQFTCYGCSTYNHPITLLFSAQPIAGNTKQKLCKKHPNMLTKTQMSRIPKQSRPSLPKVPRSTSSATNSLESHKKIAPVKAELVHRVTGLPTRLKINSVSSGPSIEKDAVPAVTGVREEASASVKCKKIPPHPQISPSSPFDSTASKFAKPSALRMPSPSVGFFNQEKALVSHGDAAKRNVGRCFSSNTSALDKPPRYRQSEESRPHLTKQLSTNCTAASNLVPPVTRESNLKSLVIPEKESLSKVITTYIEKPGNVNNQARPKSDFSLAGTGATTTPQPMNLEKNDDARNSVPLPVVYNETSHVEGRGGIREIEPLDNSDSLEAICSSTIEPVEDSLPLQASYSSTKPIVGSKLSPSCISSEVCSSSELSYQGKSDSDSSAAIDLENSNVGETALGASLLKDQLPHCGSLRDETPTLADSHSDLNDSLCDEAKPALSEEPNTEGEMELETNSTLDIKATPLLDVRCGRIHIYRTTDCSPMKLEASTPCVERRHALLVEPNIEEKMVLDTDRLSAIQDAPHIEKNKAPDLSPANTILKDHLKNLVPFTEEWLAVMEARGQEVLEQKTGAVQNSPPDKTAPEPSPWSPVKRKAQDVGPFDCTKFSKNIRTSATVISKVRGSEANTV</sequence>
<organism evidence="2 3">
    <name type="scientific">Miscanthus lutarioriparius</name>
    <dbReference type="NCBI Taxonomy" id="422564"/>
    <lineage>
        <taxon>Eukaryota</taxon>
        <taxon>Viridiplantae</taxon>
        <taxon>Streptophyta</taxon>
        <taxon>Embryophyta</taxon>
        <taxon>Tracheophyta</taxon>
        <taxon>Spermatophyta</taxon>
        <taxon>Magnoliopsida</taxon>
        <taxon>Liliopsida</taxon>
        <taxon>Poales</taxon>
        <taxon>Poaceae</taxon>
        <taxon>PACMAD clade</taxon>
        <taxon>Panicoideae</taxon>
        <taxon>Andropogonodae</taxon>
        <taxon>Andropogoneae</taxon>
        <taxon>Saccharinae</taxon>
        <taxon>Miscanthus</taxon>
    </lineage>
</organism>
<feature type="region of interest" description="Disordered" evidence="1">
    <location>
        <begin position="276"/>
        <end position="298"/>
    </location>
</feature>
<dbReference type="InterPro" id="IPR045882">
    <property type="entry name" value="GPT1/2"/>
</dbReference>
<name>A0A811Q4L8_9POAL</name>
<feature type="region of interest" description="Disordered" evidence="1">
    <location>
        <begin position="196"/>
        <end position="224"/>
    </location>
</feature>
<dbReference type="PANTHER" id="PTHR33737">
    <property type="entry name" value="OS05G0121800 PROTEIN"/>
    <property type="match status" value="1"/>
</dbReference>
<evidence type="ECO:0000313" key="3">
    <source>
        <dbReference type="Proteomes" id="UP000604825"/>
    </source>
</evidence>
<dbReference type="OrthoDB" id="1931260at2759"/>
<dbReference type="AlphaFoldDB" id="A0A811Q4L8"/>
<feature type="region of interest" description="Disordered" evidence="1">
    <location>
        <begin position="719"/>
        <end position="748"/>
    </location>
</feature>
<accession>A0A811Q4L8</accession>
<dbReference type="GO" id="GO:0008017">
    <property type="term" value="F:microtubule binding"/>
    <property type="evidence" value="ECO:0007669"/>
    <property type="project" value="InterPro"/>
</dbReference>
<protein>
    <submittedName>
        <fullName evidence="2">Uncharacterized protein</fullName>
    </submittedName>
</protein>
<comment type="caution">
    <text evidence="2">The sequence shown here is derived from an EMBL/GenBank/DDBJ whole genome shotgun (WGS) entry which is preliminary data.</text>
</comment>
<reference evidence="2" key="1">
    <citation type="submission" date="2020-10" db="EMBL/GenBank/DDBJ databases">
        <authorList>
            <person name="Han B."/>
            <person name="Lu T."/>
            <person name="Zhao Q."/>
            <person name="Huang X."/>
            <person name="Zhao Y."/>
        </authorList>
    </citation>
    <scope>NUCLEOTIDE SEQUENCE</scope>
</reference>
<dbReference type="Proteomes" id="UP000604825">
    <property type="component" value="Unassembled WGS sequence"/>
</dbReference>
<feature type="region of interest" description="Disordered" evidence="1">
    <location>
        <begin position="131"/>
        <end position="151"/>
    </location>
</feature>
<feature type="region of interest" description="Disordered" evidence="1">
    <location>
        <begin position="409"/>
        <end position="442"/>
    </location>
</feature>
<gene>
    <name evidence="2" type="ORF">NCGR_LOCUS34151</name>
</gene>
<dbReference type="PANTHER" id="PTHR33737:SF2">
    <property type="entry name" value="OS12G0102700 PROTEIN"/>
    <property type="match status" value="1"/>
</dbReference>
<evidence type="ECO:0000256" key="1">
    <source>
        <dbReference type="SAM" id="MobiDB-lite"/>
    </source>
</evidence>
<dbReference type="EMBL" id="CAJGYO010000008">
    <property type="protein sequence ID" value="CAD6250358.1"/>
    <property type="molecule type" value="Genomic_DNA"/>
</dbReference>
<keyword evidence="3" id="KW-1185">Reference proteome</keyword>
<evidence type="ECO:0000313" key="2">
    <source>
        <dbReference type="EMBL" id="CAD6250358.1"/>
    </source>
</evidence>
<feature type="compositionally biased region" description="Polar residues" evidence="1">
    <location>
        <begin position="213"/>
        <end position="222"/>
    </location>
</feature>
<feature type="region of interest" description="Disordered" evidence="1">
    <location>
        <begin position="1"/>
        <end position="42"/>
    </location>
</feature>
<proteinExistence type="predicted"/>
<feature type="compositionally biased region" description="Basic and acidic residues" evidence="1">
    <location>
        <begin position="346"/>
        <end position="358"/>
    </location>
</feature>